<evidence type="ECO:0000256" key="1">
    <source>
        <dbReference type="ARBA" id="ARBA00004141"/>
    </source>
</evidence>
<feature type="transmembrane region" description="Helical" evidence="8">
    <location>
        <begin position="189"/>
        <end position="209"/>
    </location>
</feature>
<evidence type="ECO:0000256" key="3">
    <source>
        <dbReference type="ARBA" id="ARBA00022692"/>
    </source>
</evidence>
<keyword evidence="3 8" id="KW-0812">Transmembrane</keyword>
<organism evidence="11">
    <name type="scientific">marine metagenome</name>
    <dbReference type="NCBI Taxonomy" id="408172"/>
    <lineage>
        <taxon>unclassified sequences</taxon>
        <taxon>metagenomes</taxon>
        <taxon>ecological metagenomes</taxon>
    </lineage>
</organism>
<dbReference type="GO" id="GO:0015421">
    <property type="term" value="F:ABC-type oligopeptide transporter activity"/>
    <property type="evidence" value="ECO:0007669"/>
    <property type="project" value="TreeGrafter"/>
</dbReference>
<feature type="domain" description="ABC transporter" evidence="9">
    <location>
        <begin position="366"/>
        <end position="602"/>
    </location>
</feature>
<evidence type="ECO:0000256" key="6">
    <source>
        <dbReference type="ARBA" id="ARBA00022989"/>
    </source>
</evidence>
<reference evidence="11" key="1">
    <citation type="submission" date="2018-05" db="EMBL/GenBank/DDBJ databases">
        <authorList>
            <person name="Lanie J.A."/>
            <person name="Ng W.-L."/>
            <person name="Kazmierczak K.M."/>
            <person name="Andrzejewski T.M."/>
            <person name="Davidsen T.M."/>
            <person name="Wayne K.J."/>
            <person name="Tettelin H."/>
            <person name="Glass J.I."/>
            <person name="Rusch D."/>
            <person name="Podicherti R."/>
            <person name="Tsui H.-C.T."/>
            <person name="Winkler M.E."/>
        </authorList>
    </citation>
    <scope>NUCLEOTIDE SEQUENCE</scope>
</reference>
<dbReference type="InterPro" id="IPR039421">
    <property type="entry name" value="Type_1_exporter"/>
</dbReference>
<dbReference type="PROSITE" id="PS50893">
    <property type="entry name" value="ABC_TRANSPORTER_2"/>
    <property type="match status" value="1"/>
</dbReference>
<dbReference type="InterPro" id="IPR027417">
    <property type="entry name" value="P-loop_NTPase"/>
</dbReference>
<sequence>MSASRGQLDEEYFGSVYDQKVILRLLPYIKPYSFLVIVSLIAMLIYTVTLVAVPWLIHWGIDNPIKEGMEAFGKEEPLDDHIRVLNILFIVFIANALINWGTNYLQQYAMQKVGQGVLFRLRRALFGHVQKQSLSYFDKTEVGRLMSRVQGDVGQLQEFAALVVMSLGELLSLVGIVIALLLMDLELGLITMAVLPVLIAVMVTWQKYAKRTFSEIRRRISIVNAAFNENISGVRVVQSLNRQERNLEIFDEKNTAHRWSNVIAGRYAAGLLPAVDILTAVAIGLALFFGAKFVGLEEGQLLPGVLVAFVMYVQRFFDPIRNLTQQYTQLQRSMASGARIFDLMDTEPELVDIEDAIEMPEIKGDVEFKNVRFRYVEGEEVLKGINLSVNAGETVAVVGPTGAGKTSIVSILSRFYPVHRDEGEILIDGIDIRDVKRSSVVGQMSMVLQEPYLFSGTVMENIKYNHVNATDKKAISSAKVVGAHEFIMQLRDGYGTYLSERGANISLGQRQLISFARAIVDDPKILILDEATASIDSHTELVIQTALRNVLEGRTAIVIAHRLSTIRGADKIVVLESGEVVEVGDHQKLMDKDGLYAHLYNMNFQSIEDL</sequence>
<evidence type="ECO:0000259" key="10">
    <source>
        <dbReference type="PROSITE" id="PS50929"/>
    </source>
</evidence>
<dbReference type="Gene3D" id="3.40.50.300">
    <property type="entry name" value="P-loop containing nucleotide triphosphate hydrolases"/>
    <property type="match status" value="1"/>
</dbReference>
<dbReference type="InterPro" id="IPR017871">
    <property type="entry name" value="ABC_transporter-like_CS"/>
</dbReference>
<dbReference type="Gene3D" id="1.20.1560.10">
    <property type="entry name" value="ABC transporter type 1, transmembrane domain"/>
    <property type="match status" value="1"/>
</dbReference>
<keyword evidence="6 8" id="KW-1133">Transmembrane helix</keyword>
<evidence type="ECO:0000256" key="4">
    <source>
        <dbReference type="ARBA" id="ARBA00022741"/>
    </source>
</evidence>
<feature type="transmembrane region" description="Helical" evidence="8">
    <location>
        <begin position="81"/>
        <end position="102"/>
    </location>
</feature>
<dbReference type="Pfam" id="PF00005">
    <property type="entry name" value="ABC_tran"/>
    <property type="match status" value="1"/>
</dbReference>
<dbReference type="InterPro" id="IPR003439">
    <property type="entry name" value="ABC_transporter-like_ATP-bd"/>
</dbReference>
<dbReference type="PROSITE" id="PS50929">
    <property type="entry name" value="ABC_TM1F"/>
    <property type="match status" value="1"/>
</dbReference>
<dbReference type="CDD" id="cd18545">
    <property type="entry name" value="ABC_6TM_YknV_like"/>
    <property type="match status" value="1"/>
</dbReference>
<keyword evidence="4" id="KW-0547">Nucleotide-binding</keyword>
<keyword evidence="2" id="KW-0813">Transport</keyword>
<dbReference type="PROSITE" id="PS00211">
    <property type="entry name" value="ABC_TRANSPORTER_1"/>
    <property type="match status" value="1"/>
</dbReference>
<dbReference type="SUPFAM" id="SSF52540">
    <property type="entry name" value="P-loop containing nucleoside triphosphate hydrolases"/>
    <property type="match status" value="1"/>
</dbReference>
<dbReference type="InterPro" id="IPR036640">
    <property type="entry name" value="ABC1_TM_sf"/>
</dbReference>
<dbReference type="PANTHER" id="PTHR43394">
    <property type="entry name" value="ATP-DEPENDENT PERMEASE MDL1, MITOCHONDRIAL"/>
    <property type="match status" value="1"/>
</dbReference>
<gene>
    <name evidence="11" type="ORF">METZ01_LOCUS50342</name>
</gene>
<dbReference type="EMBL" id="UINC01002514">
    <property type="protein sequence ID" value="SUZ97488.1"/>
    <property type="molecule type" value="Genomic_DNA"/>
</dbReference>
<evidence type="ECO:0000256" key="5">
    <source>
        <dbReference type="ARBA" id="ARBA00022840"/>
    </source>
</evidence>
<evidence type="ECO:0000259" key="9">
    <source>
        <dbReference type="PROSITE" id="PS50893"/>
    </source>
</evidence>
<dbReference type="FunFam" id="3.40.50.300:FF:000287">
    <property type="entry name" value="Multidrug ABC transporter ATP-binding protein"/>
    <property type="match status" value="1"/>
</dbReference>
<feature type="domain" description="ABC transmembrane type-1" evidence="10">
    <location>
        <begin position="37"/>
        <end position="332"/>
    </location>
</feature>
<protein>
    <recommendedName>
        <fullName evidence="12">ABC transmembrane type-1 domain-containing protein</fullName>
    </recommendedName>
</protein>
<feature type="transmembrane region" description="Helical" evidence="8">
    <location>
        <begin position="34"/>
        <end position="61"/>
    </location>
</feature>
<dbReference type="AlphaFoldDB" id="A0A381S2E5"/>
<dbReference type="SUPFAM" id="SSF90123">
    <property type="entry name" value="ABC transporter transmembrane region"/>
    <property type="match status" value="1"/>
</dbReference>
<accession>A0A381S2E5</accession>
<dbReference type="Pfam" id="PF00664">
    <property type="entry name" value="ABC_membrane"/>
    <property type="match status" value="1"/>
</dbReference>
<feature type="transmembrane region" description="Helical" evidence="8">
    <location>
        <begin position="159"/>
        <end position="183"/>
    </location>
</feature>
<feature type="transmembrane region" description="Helical" evidence="8">
    <location>
        <begin position="267"/>
        <end position="289"/>
    </location>
</feature>
<name>A0A381S2E5_9ZZZZ</name>
<dbReference type="PANTHER" id="PTHR43394:SF1">
    <property type="entry name" value="ATP-BINDING CASSETTE SUB-FAMILY B MEMBER 10, MITOCHONDRIAL"/>
    <property type="match status" value="1"/>
</dbReference>
<proteinExistence type="predicted"/>
<evidence type="ECO:0000313" key="11">
    <source>
        <dbReference type="EMBL" id="SUZ97488.1"/>
    </source>
</evidence>
<evidence type="ECO:0000256" key="2">
    <source>
        <dbReference type="ARBA" id="ARBA00022448"/>
    </source>
</evidence>
<keyword evidence="7 8" id="KW-0472">Membrane</keyword>
<evidence type="ECO:0008006" key="12">
    <source>
        <dbReference type="Google" id="ProtNLM"/>
    </source>
</evidence>
<dbReference type="GO" id="GO:0005524">
    <property type="term" value="F:ATP binding"/>
    <property type="evidence" value="ECO:0007669"/>
    <property type="project" value="UniProtKB-KW"/>
</dbReference>
<dbReference type="CDD" id="cd03254">
    <property type="entry name" value="ABCC_Glucan_exporter_like"/>
    <property type="match status" value="1"/>
</dbReference>
<evidence type="ECO:0000256" key="7">
    <source>
        <dbReference type="ARBA" id="ARBA00023136"/>
    </source>
</evidence>
<dbReference type="SMART" id="SM00382">
    <property type="entry name" value="AAA"/>
    <property type="match status" value="1"/>
</dbReference>
<dbReference type="InterPro" id="IPR003593">
    <property type="entry name" value="AAA+_ATPase"/>
</dbReference>
<evidence type="ECO:0000256" key="8">
    <source>
        <dbReference type="SAM" id="Phobius"/>
    </source>
</evidence>
<keyword evidence="5" id="KW-0067">ATP-binding</keyword>
<dbReference type="GO" id="GO:0016020">
    <property type="term" value="C:membrane"/>
    <property type="evidence" value="ECO:0007669"/>
    <property type="project" value="UniProtKB-SubCell"/>
</dbReference>
<dbReference type="InterPro" id="IPR011527">
    <property type="entry name" value="ABC1_TM_dom"/>
</dbReference>
<comment type="subcellular location">
    <subcellularLocation>
        <location evidence="1">Membrane</location>
        <topology evidence="1">Multi-pass membrane protein</topology>
    </subcellularLocation>
</comment>
<dbReference type="GO" id="GO:0016887">
    <property type="term" value="F:ATP hydrolysis activity"/>
    <property type="evidence" value="ECO:0007669"/>
    <property type="project" value="InterPro"/>
</dbReference>